<feature type="signal peptide" evidence="1">
    <location>
        <begin position="1"/>
        <end position="20"/>
    </location>
</feature>
<dbReference type="EMBL" id="JASJEU010000024">
    <property type="protein sequence ID" value="MDJ1651703.1"/>
    <property type="molecule type" value="Genomic_DNA"/>
</dbReference>
<proteinExistence type="predicted"/>
<dbReference type="RefSeq" id="WP_283833053.1">
    <property type="nucleotide sequence ID" value="NZ_JASJEU010000024.1"/>
</dbReference>
<sequence>MRGKLKLVVALAAAAVVALCVVGCSSGGGEQATTGLPSWANEAELTERGLEVADALVARDYDKLYELVKMEGTSAEDLAKTIDPALDKCGEFKSYGDVSFLQDERDGREFVTVVQIIEFENVSDPMRVSYYEDGTCCGFYI</sequence>
<accession>A0ABT7DQ92</accession>
<name>A0ABT7DQ92_9ACTN</name>
<protein>
    <recommendedName>
        <fullName evidence="4">DUF3887 domain-containing protein</fullName>
    </recommendedName>
</protein>
<evidence type="ECO:0000313" key="2">
    <source>
        <dbReference type="EMBL" id="MDJ1651703.1"/>
    </source>
</evidence>
<comment type="caution">
    <text evidence="2">The sequence shown here is derived from an EMBL/GenBank/DDBJ whole genome shotgun (WGS) entry which is preliminary data.</text>
</comment>
<keyword evidence="3" id="KW-1185">Reference proteome</keyword>
<reference evidence="2 3" key="1">
    <citation type="submission" date="2023-05" db="EMBL/GenBank/DDBJ databases">
        <title>Gordonibacter KGMB12511T sp. nov., isolated from faeces of healthy Korean.</title>
        <authorList>
            <person name="Kim H.S."/>
            <person name="Kim J.-S."/>
            <person name="Suh M.K."/>
            <person name="Eom M.K."/>
            <person name="Do H.E."/>
            <person name="Lee J.-S."/>
        </authorList>
    </citation>
    <scope>NUCLEOTIDE SEQUENCE [LARGE SCALE GENOMIC DNA]</scope>
    <source>
        <strain evidence="2 3">KGMB12511</strain>
    </source>
</reference>
<evidence type="ECO:0000256" key="1">
    <source>
        <dbReference type="SAM" id="SignalP"/>
    </source>
</evidence>
<organism evidence="2 3">
    <name type="scientific">Gordonibacter faecis</name>
    <dbReference type="NCBI Taxonomy" id="3047475"/>
    <lineage>
        <taxon>Bacteria</taxon>
        <taxon>Bacillati</taxon>
        <taxon>Actinomycetota</taxon>
        <taxon>Coriobacteriia</taxon>
        <taxon>Eggerthellales</taxon>
        <taxon>Eggerthellaceae</taxon>
        <taxon>Gordonibacter</taxon>
    </lineage>
</organism>
<evidence type="ECO:0008006" key="4">
    <source>
        <dbReference type="Google" id="ProtNLM"/>
    </source>
</evidence>
<feature type="chain" id="PRO_5047413257" description="DUF3887 domain-containing protein" evidence="1">
    <location>
        <begin position="21"/>
        <end position="141"/>
    </location>
</feature>
<evidence type="ECO:0000313" key="3">
    <source>
        <dbReference type="Proteomes" id="UP001232750"/>
    </source>
</evidence>
<gene>
    <name evidence="2" type="ORF">QNJ86_12895</name>
</gene>
<dbReference type="Gene3D" id="3.10.450.590">
    <property type="match status" value="1"/>
</dbReference>
<keyword evidence="1" id="KW-0732">Signal</keyword>
<dbReference type="Proteomes" id="UP001232750">
    <property type="component" value="Unassembled WGS sequence"/>
</dbReference>